<dbReference type="InParanoid" id="I7LTR2"/>
<accession>I7LTR2</accession>
<evidence type="ECO:0000313" key="3">
    <source>
        <dbReference type="Proteomes" id="UP000009168"/>
    </source>
</evidence>
<proteinExistence type="predicted"/>
<name>I7LTR2_TETTS</name>
<feature type="region of interest" description="Disordered" evidence="1">
    <location>
        <begin position="39"/>
        <end position="73"/>
    </location>
</feature>
<gene>
    <name evidence="2" type="ORF">TTHERM_00421100</name>
</gene>
<feature type="compositionally biased region" description="Basic and acidic residues" evidence="1">
    <location>
        <begin position="39"/>
        <end position="54"/>
    </location>
</feature>
<reference evidence="3" key="1">
    <citation type="journal article" date="2006" name="PLoS Biol.">
        <title>Macronuclear genome sequence of the ciliate Tetrahymena thermophila, a model eukaryote.</title>
        <authorList>
            <person name="Eisen J.A."/>
            <person name="Coyne R.S."/>
            <person name="Wu M."/>
            <person name="Wu D."/>
            <person name="Thiagarajan M."/>
            <person name="Wortman J.R."/>
            <person name="Badger J.H."/>
            <person name="Ren Q."/>
            <person name="Amedeo P."/>
            <person name="Jones K.M."/>
            <person name="Tallon L.J."/>
            <person name="Delcher A.L."/>
            <person name="Salzberg S.L."/>
            <person name="Silva J.C."/>
            <person name="Haas B.J."/>
            <person name="Majoros W.H."/>
            <person name="Farzad M."/>
            <person name="Carlton J.M."/>
            <person name="Smith R.K. Jr."/>
            <person name="Garg J."/>
            <person name="Pearlman R.E."/>
            <person name="Karrer K.M."/>
            <person name="Sun L."/>
            <person name="Manning G."/>
            <person name="Elde N.C."/>
            <person name="Turkewitz A.P."/>
            <person name="Asai D.J."/>
            <person name="Wilkes D.E."/>
            <person name="Wang Y."/>
            <person name="Cai H."/>
            <person name="Collins K."/>
            <person name="Stewart B.A."/>
            <person name="Lee S.R."/>
            <person name="Wilamowska K."/>
            <person name="Weinberg Z."/>
            <person name="Ruzzo W.L."/>
            <person name="Wloga D."/>
            <person name="Gaertig J."/>
            <person name="Frankel J."/>
            <person name="Tsao C.-C."/>
            <person name="Gorovsky M.A."/>
            <person name="Keeling P.J."/>
            <person name="Waller R.F."/>
            <person name="Patron N.J."/>
            <person name="Cherry J.M."/>
            <person name="Stover N.A."/>
            <person name="Krieger C.J."/>
            <person name="del Toro C."/>
            <person name="Ryder H.F."/>
            <person name="Williamson S.C."/>
            <person name="Barbeau R.A."/>
            <person name="Hamilton E.P."/>
            <person name="Orias E."/>
        </authorList>
    </citation>
    <scope>NUCLEOTIDE SEQUENCE [LARGE SCALE GENOMIC DNA]</scope>
    <source>
        <strain evidence="3">SB210</strain>
    </source>
</reference>
<sequence length="211" mass="25399">MSIQQVKKANEELQKQIAQLQKQLKEKDKQNKELIHKLEKYEKQNKSNSKERSKYINTSSSQSLSDKENNENEQNLNRINKNSLQMSEKLRLSIQDLQQRKSIREQSNKKEEMIVHLKTECLRKCNQYLSIMMSDFSQKWNSFEEIDIFKKNENTLIFNRLQEKIDHQTTQYLVICEVNLWDSEIKFKTAKDLVECYQNFLDEMLILRQVQ</sequence>
<organism evidence="2 3">
    <name type="scientific">Tetrahymena thermophila (strain SB210)</name>
    <dbReference type="NCBI Taxonomy" id="312017"/>
    <lineage>
        <taxon>Eukaryota</taxon>
        <taxon>Sar</taxon>
        <taxon>Alveolata</taxon>
        <taxon>Ciliophora</taxon>
        <taxon>Intramacronucleata</taxon>
        <taxon>Oligohymenophorea</taxon>
        <taxon>Hymenostomatida</taxon>
        <taxon>Tetrahymenina</taxon>
        <taxon>Tetrahymenidae</taxon>
        <taxon>Tetrahymena</taxon>
    </lineage>
</organism>
<dbReference type="EMBL" id="GG662536">
    <property type="protein sequence ID" value="EAR85701.2"/>
    <property type="molecule type" value="Genomic_DNA"/>
</dbReference>
<evidence type="ECO:0000313" key="2">
    <source>
        <dbReference type="EMBL" id="EAR85701.2"/>
    </source>
</evidence>
<evidence type="ECO:0000256" key="1">
    <source>
        <dbReference type="SAM" id="MobiDB-lite"/>
    </source>
</evidence>
<dbReference type="AlphaFoldDB" id="I7LTR2"/>
<dbReference type="RefSeq" id="XP_001033364.2">
    <property type="nucleotide sequence ID" value="XM_001033364.2"/>
</dbReference>
<protein>
    <submittedName>
        <fullName evidence="2">Uncharacterized protein</fullName>
    </submittedName>
</protein>
<keyword evidence="3" id="KW-1185">Reference proteome</keyword>
<feature type="compositionally biased region" description="Polar residues" evidence="1">
    <location>
        <begin position="55"/>
        <end position="64"/>
    </location>
</feature>
<dbReference type="KEGG" id="tet:TTHERM_00421100"/>
<dbReference type="Proteomes" id="UP000009168">
    <property type="component" value="Unassembled WGS sequence"/>
</dbReference>
<dbReference type="GeneID" id="7831505"/>